<dbReference type="Pfam" id="PF00691">
    <property type="entry name" value="OmpA"/>
    <property type="match status" value="1"/>
</dbReference>
<evidence type="ECO:0000256" key="2">
    <source>
        <dbReference type="ARBA" id="ARBA00023136"/>
    </source>
</evidence>
<dbReference type="InterPro" id="IPR011659">
    <property type="entry name" value="WD40"/>
</dbReference>
<proteinExistence type="predicted"/>
<organism evidence="6 7">
    <name type="scientific">Mangrovivirga halotolerans</name>
    <dbReference type="NCBI Taxonomy" id="2993936"/>
    <lineage>
        <taxon>Bacteria</taxon>
        <taxon>Pseudomonadati</taxon>
        <taxon>Bacteroidota</taxon>
        <taxon>Cytophagia</taxon>
        <taxon>Cytophagales</taxon>
        <taxon>Mangrovivirgaceae</taxon>
        <taxon>Mangrovivirga</taxon>
    </lineage>
</organism>
<reference evidence="6 7" key="1">
    <citation type="submission" date="2022-11" db="EMBL/GenBank/DDBJ databases">
        <title>The characterization of three novel Bacteroidetes species and genomic analysis of their roles in tidal elemental geochemical cycles.</title>
        <authorList>
            <person name="Ma K."/>
        </authorList>
    </citation>
    <scope>NUCLEOTIDE SEQUENCE [LARGE SCALE GENOMIC DNA]</scope>
    <source>
        <strain evidence="6 7">M17</strain>
    </source>
</reference>
<dbReference type="InterPro" id="IPR036737">
    <property type="entry name" value="OmpA-like_sf"/>
</dbReference>
<dbReference type="InterPro" id="IPR050330">
    <property type="entry name" value="Bact_OuterMem_StrucFunc"/>
</dbReference>
<dbReference type="PANTHER" id="PTHR30329:SF21">
    <property type="entry name" value="LIPOPROTEIN YIAD-RELATED"/>
    <property type="match status" value="1"/>
</dbReference>
<comment type="caution">
    <text evidence="6">The sequence shown here is derived from an EMBL/GenBank/DDBJ whole genome shotgun (WGS) entry which is preliminary data.</text>
</comment>
<dbReference type="PANTHER" id="PTHR30329">
    <property type="entry name" value="STATOR ELEMENT OF FLAGELLAR MOTOR COMPLEX"/>
    <property type="match status" value="1"/>
</dbReference>
<evidence type="ECO:0000313" key="7">
    <source>
        <dbReference type="Proteomes" id="UP001209885"/>
    </source>
</evidence>
<evidence type="ECO:0000313" key="6">
    <source>
        <dbReference type="EMBL" id="MCX2746081.1"/>
    </source>
</evidence>
<comment type="subcellular location">
    <subcellularLocation>
        <location evidence="1">Cell outer membrane</location>
    </subcellularLocation>
</comment>
<dbReference type="PRINTS" id="PR01021">
    <property type="entry name" value="OMPADOMAIN"/>
</dbReference>
<dbReference type="EMBL" id="JAPFQN010000014">
    <property type="protein sequence ID" value="MCX2746081.1"/>
    <property type="molecule type" value="Genomic_DNA"/>
</dbReference>
<keyword evidence="3" id="KW-0998">Cell outer membrane</keyword>
<sequence>MANKLPLILLFFLVYIGYSQNFGDEQKSIGDAINSKEDESVPVVSPDGNTLYFTRAHHPGNVGGKSDKGDIWISKKGADDKWDAPKNVGAPFNDKRKNSVLGFSSDGNIIYLYGLYSEDNSAPKTQGLSFSIKRNGEWSFPQKLDIKYFRNYSENQDIFVSDDGTIMILALQSFDTKGAEDLYVSFLNIDGSWSEPKNLGNVINTEFQEVTPYLLKDNRNLFFSSNGHDGFGSKDIYVSTRLDDSWTNWSTPKNLGSGINTSGMEKSLFFDPSGEFVYLVSTHDSDGYGDIKKVDVKPEEIIPEDTTNEVVTRQVVPQVIKKDSAIIHRVVENKLISFRGSLRNKKDKTLVTDGVVNIALPEDKQVIKKVETNSGYFDVSLKEEYKDQKVLVRVVSPGFMPEEKAVYLNSDSLSESIDVLLNPLEVGSTIQLNNVLFKRGTATMLTGSYDQLDLVVQMLKENPNMKIKLSGHTDNRGNPKLNLKLSEERVERVIEYLTEKGIQKSRMNGKGYGGSQPIASNATEATRRLNRRVEFTIIKN</sequence>
<feature type="domain" description="OmpA-like" evidence="5">
    <location>
        <begin position="426"/>
        <end position="540"/>
    </location>
</feature>
<name>A0ABT3RWC8_9BACT</name>
<keyword evidence="2 4" id="KW-0472">Membrane</keyword>
<dbReference type="InterPro" id="IPR006664">
    <property type="entry name" value="OMP_bac"/>
</dbReference>
<dbReference type="PROSITE" id="PS51123">
    <property type="entry name" value="OMPA_2"/>
    <property type="match status" value="1"/>
</dbReference>
<dbReference type="CDD" id="cd07185">
    <property type="entry name" value="OmpA_C-like"/>
    <property type="match status" value="1"/>
</dbReference>
<protein>
    <submittedName>
        <fullName evidence="6">OmpA family protein</fullName>
    </submittedName>
</protein>
<evidence type="ECO:0000256" key="3">
    <source>
        <dbReference type="ARBA" id="ARBA00023237"/>
    </source>
</evidence>
<gene>
    <name evidence="6" type="ORF">OO013_19540</name>
</gene>
<dbReference type="Proteomes" id="UP001209885">
    <property type="component" value="Unassembled WGS sequence"/>
</dbReference>
<dbReference type="RefSeq" id="WP_266058770.1">
    <property type="nucleotide sequence ID" value="NZ_JAPFQN010000014.1"/>
</dbReference>
<dbReference type="Pfam" id="PF07676">
    <property type="entry name" value="PD40"/>
    <property type="match status" value="2"/>
</dbReference>
<evidence type="ECO:0000256" key="4">
    <source>
        <dbReference type="PROSITE-ProRule" id="PRU00473"/>
    </source>
</evidence>
<dbReference type="SUPFAM" id="SSF82171">
    <property type="entry name" value="DPP6 N-terminal domain-like"/>
    <property type="match status" value="1"/>
</dbReference>
<dbReference type="SUPFAM" id="SSF103088">
    <property type="entry name" value="OmpA-like"/>
    <property type="match status" value="1"/>
</dbReference>
<accession>A0ABT3RWC8</accession>
<evidence type="ECO:0000259" key="5">
    <source>
        <dbReference type="PROSITE" id="PS51123"/>
    </source>
</evidence>
<dbReference type="Gene3D" id="3.30.1330.60">
    <property type="entry name" value="OmpA-like domain"/>
    <property type="match status" value="1"/>
</dbReference>
<dbReference type="InterPro" id="IPR006665">
    <property type="entry name" value="OmpA-like"/>
</dbReference>
<evidence type="ECO:0000256" key="1">
    <source>
        <dbReference type="ARBA" id="ARBA00004442"/>
    </source>
</evidence>
<keyword evidence="7" id="KW-1185">Reference proteome</keyword>